<evidence type="ECO:0000256" key="1">
    <source>
        <dbReference type="SAM" id="MobiDB-lite"/>
    </source>
</evidence>
<dbReference type="InterPro" id="IPR012347">
    <property type="entry name" value="Ferritin-like"/>
</dbReference>
<dbReference type="PANTHER" id="PTHR38593:SF1">
    <property type="entry name" value="BLR2558 PROTEIN"/>
    <property type="match status" value="1"/>
</dbReference>
<feature type="domain" description="DUF4142" evidence="2">
    <location>
        <begin position="85"/>
        <end position="221"/>
    </location>
</feature>
<dbReference type="KEGG" id="xcb:XC_2190"/>
<feature type="region of interest" description="Disordered" evidence="1">
    <location>
        <begin position="63"/>
        <end position="86"/>
    </location>
</feature>
<proteinExistence type="predicted"/>
<evidence type="ECO:0000313" key="3">
    <source>
        <dbReference type="EMBL" id="AAY49246.1"/>
    </source>
</evidence>
<dbReference type="Pfam" id="PF13628">
    <property type="entry name" value="DUF4142"/>
    <property type="match status" value="1"/>
</dbReference>
<protein>
    <recommendedName>
        <fullName evidence="2">DUF4142 domain-containing protein</fullName>
    </recommendedName>
</protein>
<organism evidence="3 4">
    <name type="scientific">Xanthomonas campestris pv. campestris (strain 8004)</name>
    <dbReference type="NCBI Taxonomy" id="314565"/>
    <lineage>
        <taxon>Bacteria</taxon>
        <taxon>Pseudomonadati</taxon>
        <taxon>Pseudomonadota</taxon>
        <taxon>Gammaproteobacteria</taxon>
        <taxon>Lysobacterales</taxon>
        <taxon>Lysobacteraceae</taxon>
        <taxon>Xanthomonas</taxon>
    </lineage>
</organism>
<sequence>MRGCCAATAFLRHVSTCARRASHAARASILAPHPFGELPMKTASPLLAGLALSLGLAMSAQAQTATQPGSNTAPKSAATAAPSEDEQEALGMLSAINTSEINAANLALQKQATGGVRDYATRMIKEHTENNQKIAKWSPDTSAMGAKLQMTKGKAELSKLQKLEGDQFQVAYIKAMVKDHTDALEALDKKLIPAAQNPQVAEHLKTTRHHVADHLAAAKALQTTTKNAGVQ</sequence>
<dbReference type="AlphaFoldDB" id="A0A0H2X7N8"/>
<accession>A0A0H2X7N8</accession>
<dbReference type="HOGENOM" id="CLU_102207_1_0_6"/>
<name>A0A0H2X7N8_XANC8</name>
<dbReference type="InterPro" id="IPR025419">
    <property type="entry name" value="DUF4142"/>
</dbReference>
<dbReference type="PANTHER" id="PTHR38593">
    <property type="entry name" value="BLR2558 PROTEIN"/>
    <property type="match status" value="1"/>
</dbReference>
<dbReference type="EMBL" id="CP000050">
    <property type="protein sequence ID" value="AAY49246.1"/>
    <property type="molecule type" value="Genomic_DNA"/>
</dbReference>
<evidence type="ECO:0000259" key="2">
    <source>
        <dbReference type="Pfam" id="PF13628"/>
    </source>
</evidence>
<feature type="compositionally biased region" description="Low complexity" evidence="1">
    <location>
        <begin position="72"/>
        <end position="82"/>
    </location>
</feature>
<dbReference type="Gene3D" id="1.20.1260.10">
    <property type="match status" value="1"/>
</dbReference>
<reference evidence="3 4" key="1">
    <citation type="journal article" date="2005" name="Genome Res.">
        <title>Comparative and functional genomic analyses of the pathogenicity of phytopathogen Xanthomonas campestris pv. campestris.</title>
        <authorList>
            <person name="Qian W."/>
            <person name="Jia Y."/>
            <person name="Ren S.X."/>
            <person name="He Y.Q."/>
            <person name="Feng J.X."/>
            <person name="Lu L.F."/>
            <person name="Sun Q."/>
            <person name="Ying G."/>
            <person name="Tang D.J."/>
            <person name="Tang H."/>
            <person name="Wu W."/>
            <person name="Hao P."/>
            <person name="Wang L."/>
            <person name="Jiang B.L."/>
            <person name="Zeng S."/>
            <person name="Gu W.Y."/>
            <person name="Lu G."/>
            <person name="Rong L."/>
            <person name="Tian Y."/>
            <person name="Yao Z."/>
            <person name="Fu G."/>
            <person name="Chen B."/>
            <person name="Fang R."/>
            <person name="Qiang B."/>
            <person name="Chen Z."/>
            <person name="Zhao G.P."/>
            <person name="Tang J.L."/>
            <person name="He C."/>
        </authorList>
    </citation>
    <scope>NUCLEOTIDE SEQUENCE [LARGE SCALE GENOMIC DNA]</scope>
    <source>
        <strain evidence="3 4">8004</strain>
    </source>
</reference>
<dbReference type="Proteomes" id="UP000000420">
    <property type="component" value="Chromosome"/>
</dbReference>
<evidence type="ECO:0000313" key="4">
    <source>
        <dbReference type="Proteomes" id="UP000000420"/>
    </source>
</evidence>
<gene>
    <name evidence="3" type="ordered locus">XC_2190</name>
</gene>